<keyword evidence="3" id="KW-0472">Membrane</keyword>
<accession>A0ABY2KIE0</accession>
<reference evidence="5 6" key="1">
    <citation type="submission" date="2018-11" db="EMBL/GenBank/DDBJ databases">
        <title>Tabrizicola sp. isolated from sediment of alpine lake.</title>
        <authorList>
            <person name="Liu Z."/>
        </authorList>
    </citation>
    <scope>NUCLEOTIDE SEQUENCE [LARGE SCALE GENOMIC DNA]</scope>
    <source>
        <strain evidence="5 6">DRYC-M-16</strain>
    </source>
</reference>
<protein>
    <submittedName>
        <fullName evidence="5">Glycosyltransferase family 2 protein</fullName>
    </submittedName>
</protein>
<dbReference type="PANTHER" id="PTHR21461:SF69">
    <property type="entry name" value="GLYCOSYLTRANSFERASE FAMILY 92 PROTEIN"/>
    <property type="match status" value="1"/>
</dbReference>
<dbReference type="Pfam" id="PF13704">
    <property type="entry name" value="Glyco_tranf_2_4"/>
    <property type="match status" value="1"/>
</dbReference>
<evidence type="ECO:0000313" key="6">
    <source>
        <dbReference type="Proteomes" id="UP000297741"/>
    </source>
</evidence>
<feature type="region of interest" description="Disordered" evidence="4">
    <location>
        <begin position="189"/>
        <end position="209"/>
    </location>
</feature>
<comment type="subcellular location">
    <subcellularLocation>
        <location evidence="1">Membrane</location>
        <topology evidence="1">Single-pass membrane protein</topology>
    </subcellularLocation>
</comment>
<evidence type="ECO:0000313" key="5">
    <source>
        <dbReference type="EMBL" id="TGD42111.1"/>
    </source>
</evidence>
<sequence>MPGAGRLCRSPGKGSVPLKILAFTCVRNEGPFLLEWIAYHRLIGVSDFVFFSNDCEDGSDDLLTCLAAQGVLRHIPHRAAPGKSVQWQALQRVARDRMLAGFDWAMCVDVDEFPQIHADGHRLADAIDAVPPDTDAIAMAWRLFGASGHVRFDDAPVTTQFQRSAPEDLSHPIAARYIKTLFRPARFHKPGVHRPRRHPTGPLPVWRDGSGDRLPDDFADREAQIALPTLTPGRQIIELNHYSLRSVESFLVKTARGLANRTGKGIDLSYWVERNFNTVKNTAITHWSDALTTEIADLRQLPGVASLHQHSCDWHRARSAQIMRSEVGYRLYCDCLHAADSAPLPRALALHLYRVFAELRGQKG</sequence>
<dbReference type="PANTHER" id="PTHR21461">
    <property type="entry name" value="GLYCOSYLTRANSFERASE FAMILY 92 PROTEIN"/>
    <property type="match status" value="1"/>
</dbReference>
<feature type="compositionally biased region" description="Basic residues" evidence="4">
    <location>
        <begin position="189"/>
        <end position="199"/>
    </location>
</feature>
<proteinExistence type="predicted"/>
<keyword evidence="2" id="KW-0812">Transmembrane</keyword>
<keyword evidence="3" id="KW-1133">Transmembrane helix</keyword>
<evidence type="ECO:0000256" key="4">
    <source>
        <dbReference type="SAM" id="MobiDB-lite"/>
    </source>
</evidence>
<evidence type="ECO:0000256" key="2">
    <source>
        <dbReference type="ARBA" id="ARBA00022692"/>
    </source>
</evidence>
<comment type="caution">
    <text evidence="5">The sequence shown here is derived from an EMBL/GenBank/DDBJ whole genome shotgun (WGS) entry which is preliminary data.</text>
</comment>
<evidence type="ECO:0000256" key="1">
    <source>
        <dbReference type="ARBA" id="ARBA00004167"/>
    </source>
</evidence>
<dbReference type="Proteomes" id="UP000297741">
    <property type="component" value="Unassembled WGS sequence"/>
</dbReference>
<dbReference type="EMBL" id="RPEM01000011">
    <property type="protein sequence ID" value="TGD42111.1"/>
    <property type="molecule type" value="Genomic_DNA"/>
</dbReference>
<organism evidence="5 6">
    <name type="scientific">Pseudotabrizicola sediminis</name>
    <dbReference type="NCBI Taxonomy" id="2486418"/>
    <lineage>
        <taxon>Bacteria</taxon>
        <taxon>Pseudomonadati</taxon>
        <taxon>Pseudomonadota</taxon>
        <taxon>Alphaproteobacteria</taxon>
        <taxon>Rhodobacterales</taxon>
        <taxon>Paracoccaceae</taxon>
        <taxon>Pseudotabrizicola</taxon>
    </lineage>
</organism>
<keyword evidence="6" id="KW-1185">Reference proteome</keyword>
<gene>
    <name evidence="5" type="ORF">EEB11_15155</name>
</gene>
<name>A0ABY2KIE0_9RHOB</name>
<evidence type="ECO:0000256" key="3">
    <source>
        <dbReference type="ARBA" id="ARBA00022989"/>
    </source>
</evidence>